<feature type="transmembrane region" description="Helical" evidence="8">
    <location>
        <begin position="143"/>
        <end position="164"/>
    </location>
</feature>
<keyword evidence="5 8" id="KW-0812">Transmembrane</keyword>
<evidence type="ECO:0000256" key="4">
    <source>
        <dbReference type="ARBA" id="ARBA00022519"/>
    </source>
</evidence>
<keyword evidence="3" id="KW-1003">Cell membrane</keyword>
<feature type="transmembrane region" description="Helical" evidence="8">
    <location>
        <begin position="232"/>
        <end position="255"/>
    </location>
</feature>
<feature type="transmembrane region" description="Helical" evidence="8">
    <location>
        <begin position="290"/>
        <end position="317"/>
    </location>
</feature>
<dbReference type="Proteomes" id="UP000199473">
    <property type="component" value="Unassembled WGS sequence"/>
</dbReference>
<dbReference type="CDD" id="cd06261">
    <property type="entry name" value="TM_PBP2"/>
    <property type="match status" value="1"/>
</dbReference>
<protein>
    <submittedName>
        <fullName evidence="11">Microcin C transport system permease protein</fullName>
    </submittedName>
</protein>
<proteinExistence type="inferred from homology"/>
<evidence type="ECO:0000256" key="8">
    <source>
        <dbReference type="RuleBase" id="RU363032"/>
    </source>
</evidence>
<dbReference type="GO" id="GO:0005886">
    <property type="term" value="C:plasma membrane"/>
    <property type="evidence" value="ECO:0007669"/>
    <property type="project" value="UniProtKB-SubCell"/>
</dbReference>
<evidence type="ECO:0000256" key="7">
    <source>
        <dbReference type="ARBA" id="ARBA00023136"/>
    </source>
</evidence>
<dbReference type="Gene3D" id="1.10.3720.10">
    <property type="entry name" value="MetI-like"/>
    <property type="match status" value="1"/>
</dbReference>
<dbReference type="EMBL" id="FOSQ01000001">
    <property type="protein sequence ID" value="SFK19471.1"/>
    <property type="molecule type" value="Genomic_DNA"/>
</dbReference>
<dbReference type="GO" id="GO:0055085">
    <property type="term" value="P:transmembrane transport"/>
    <property type="evidence" value="ECO:0007669"/>
    <property type="project" value="InterPro"/>
</dbReference>
<dbReference type="STRING" id="1123062.SAMN02745775_101362"/>
<dbReference type="FunFam" id="1.10.3720.10:FF:000014">
    <property type="entry name" value="Microcin C ABC transporter permease YejB"/>
    <property type="match status" value="1"/>
</dbReference>
<evidence type="ECO:0000256" key="9">
    <source>
        <dbReference type="SAM" id="MobiDB-lite"/>
    </source>
</evidence>
<comment type="similarity">
    <text evidence="8">Belongs to the binding-protein-dependent transport system permease family.</text>
</comment>
<dbReference type="PANTHER" id="PTHR30465:SF66">
    <property type="entry name" value="INNER MEMBRANE ABC TRANSPORTER PERMEASE PROTEIN YEJB"/>
    <property type="match status" value="1"/>
</dbReference>
<accession>A0A1I3XKB2</accession>
<evidence type="ECO:0000256" key="5">
    <source>
        <dbReference type="ARBA" id="ARBA00022692"/>
    </source>
</evidence>
<sequence>MAAYILRRLLLVIPTLFGIIVINFAVVQFAPGGPVEQMLAELRGEGQVLGRLTGEGGGETRQPGSAGPSMTSGESSGGPVGNYRGARGLDPAIVRDIEKMFGFDKPAHVRFQEMMLGYLTFDFGRSLFRDRPVVDLIVEKMPVSISLGLWSTLIIYLVSIPLGIRKAVRDGSRFDLWTSGVVLVGYAIPGFLFAIMLVVFFAGGSFLQWFPLRGLATSGSETWPFWQRSLDYAWHMALPTLALVIGGFAGLVMLTKNSFLDEIGKQYVVTARAKGNTENRVLYGHVFRNAMLLIIAGFPAAFIGILFTGALLVEIVFSLDGLGLLGFEAAIRRDYPIMFATLYIFTLLGLLMQIVGDVMYTIIDPRIDFEARR</sequence>
<feature type="region of interest" description="Disordered" evidence="9">
    <location>
        <begin position="50"/>
        <end position="82"/>
    </location>
</feature>
<dbReference type="Pfam" id="PF00528">
    <property type="entry name" value="BPD_transp_1"/>
    <property type="match status" value="1"/>
</dbReference>
<comment type="subcellular location">
    <subcellularLocation>
        <location evidence="1">Cell inner membrane</location>
        <topology evidence="1">Multi-pass membrane protein</topology>
    </subcellularLocation>
    <subcellularLocation>
        <location evidence="8">Cell membrane</location>
        <topology evidence="8">Multi-pass membrane protein</topology>
    </subcellularLocation>
</comment>
<gene>
    <name evidence="11" type="ORF">SAMN02745775_101362</name>
</gene>
<dbReference type="InterPro" id="IPR000515">
    <property type="entry name" value="MetI-like"/>
</dbReference>
<feature type="transmembrane region" description="Helical" evidence="8">
    <location>
        <begin position="176"/>
        <end position="202"/>
    </location>
</feature>
<dbReference type="AlphaFoldDB" id="A0A1I3XKB2"/>
<keyword evidence="7 8" id="KW-0472">Membrane</keyword>
<evidence type="ECO:0000256" key="1">
    <source>
        <dbReference type="ARBA" id="ARBA00004429"/>
    </source>
</evidence>
<keyword evidence="4" id="KW-0997">Cell inner membrane</keyword>
<keyword evidence="12" id="KW-1185">Reference proteome</keyword>
<dbReference type="NCBIfam" id="NF011712">
    <property type="entry name" value="PRK15133.1"/>
    <property type="match status" value="1"/>
</dbReference>
<feature type="domain" description="ABC transmembrane type-1" evidence="10">
    <location>
        <begin position="141"/>
        <end position="356"/>
    </location>
</feature>
<dbReference type="OrthoDB" id="7834831at2"/>
<name>A0A1I3XKB2_9PROT</name>
<feature type="transmembrane region" description="Helical" evidence="8">
    <location>
        <begin position="9"/>
        <end position="30"/>
    </location>
</feature>
<dbReference type="InterPro" id="IPR035906">
    <property type="entry name" value="MetI-like_sf"/>
</dbReference>
<feature type="transmembrane region" description="Helical" evidence="8">
    <location>
        <begin position="337"/>
        <end position="363"/>
    </location>
</feature>
<reference evidence="11 12" key="1">
    <citation type="submission" date="2016-10" db="EMBL/GenBank/DDBJ databases">
        <authorList>
            <person name="de Groot N.N."/>
        </authorList>
    </citation>
    <scope>NUCLEOTIDE SEQUENCE [LARGE SCALE GENOMIC DNA]</scope>
    <source>
        <strain evidence="11 12">DSM 19981</strain>
    </source>
</reference>
<evidence type="ECO:0000256" key="2">
    <source>
        <dbReference type="ARBA" id="ARBA00022448"/>
    </source>
</evidence>
<evidence type="ECO:0000256" key="6">
    <source>
        <dbReference type="ARBA" id="ARBA00022989"/>
    </source>
</evidence>
<dbReference type="PANTHER" id="PTHR30465">
    <property type="entry name" value="INNER MEMBRANE ABC TRANSPORTER"/>
    <property type="match status" value="1"/>
</dbReference>
<dbReference type="SUPFAM" id="SSF161098">
    <property type="entry name" value="MetI-like"/>
    <property type="match status" value="1"/>
</dbReference>
<keyword evidence="6 8" id="KW-1133">Transmembrane helix</keyword>
<evidence type="ECO:0000259" key="10">
    <source>
        <dbReference type="PROSITE" id="PS50928"/>
    </source>
</evidence>
<keyword evidence="2 8" id="KW-0813">Transport</keyword>
<dbReference type="PROSITE" id="PS50928">
    <property type="entry name" value="ABC_TM1"/>
    <property type="match status" value="1"/>
</dbReference>
<evidence type="ECO:0000313" key="11">
    <source>
        <dbReference type="EMBL" id="SFK19471.1"/>
    </source>
</evidence>
<dbReference type="GO" id="GO:0042884">
    <property type="term" value="P:microcin transport"/>
    <property type="evidence" value="ECO:0007669"/>
    <property type="project" value="TreeGrafter"/>
</dbReference>
<evidence type="ECO:0000313" key="12">
    <source>
        <dbReference type="Proteomes" id="UP000199473"/>
    </source>
</evidence>
<dbReference type="RefSeq" id="WP_092954645.1">
    <property type="nucleotide sequence ID" value="NZ_FOSQ01000001.1"/>
</dbReference>
<organism evidence="11 12">
    <name type="scientific">Falsiroseomonas stagni DSM 19981</name>
    <dbReference type="NCBI Taxonomy" id="1123062"/>
    <lineage>
        <taxon>Bacteria</taxon>
        <taxon>Pseudomonadati</taxon>
        <taxon>Pseudomonadota</taxon>
        <taxon>Alphaproteobacteria</taxon>
        <taxon>Acetobacterales</taxon>
        <taxon>Roseomonadaceae</taxon>
        <taxon>Falsiroseomonas</taxon>
    </lineage>
</organism>
<evidence type="ECO:0000256" key="3">
    <source>
        <dbReference type="ARBA" id="ARBA00022475"/>
    </source>
</evidence>